<feature type="transmembrane region" description="Helical" evidence="3">
    <location>
        <begin position="298"/>
        <end position="321"/>
    </location>
</feature>
<evidence type="ECO:0000313" key="6">
    <source>
        <dbReference type="Proteomes" id="UP000230390"/>
    </source>
</evidence>
<keyword evidence="3" id="KW-0472">Membrane</keyword>
<dbReference type="CDD" id="cd01949">
    <property type="entry name" value="GGDEF"/>
    <property type="match status" value="1"/>
</dbReference>
<dbReference type="GO" id="GO:1902201">
    <property type="term" value="P:negative regulation of bacterial-type flagellum-dependent cell motility"/>
    <property type="evidence" value="ECO:0007669"/>
    <property type="project" value="TreeGrafter"/>
</dbReference>
<dbReference type="SUPFAM" id="SSF55073">
    <property type="entry name" value="Nucleotide cyclase"/>
    <property type="match status" value="1"/>
</dbReference>
<dbReference type="GO" id="GO:0052621">
    <property type="term" value="F:diguanylate cyclase activity"/>
    <property type="evidence" value="ECO:0007669"/>
    <property type="project" value="UniProtKB-EC"/>
</dbReference>
<dbReference type="PANTHER" id="PTHR45138:SF9">
    <property type="entry name" value="DIGUANYLATE CYCLASE DGCM-RELATED"/>
    <property type="match status" value="1"/>
</dbReference>
<proteinExistence type="predicted"/>
<keyword evidence="3" id="KW-0812">Transmembrane</keyword>
<dbReference type="Pfam" id="PF22588">
    <property type="entry name" value="dCache_1_like"/>
    <property type="match status" value="1"/>
</dbReference>
<dbReference type="Proteomes" id="UP000230390">
    <property type="component" value="Unassembled WGS sequence"/>
</dbReference>
<name>A0A2G8TCV2_9BURK</name>
<dbReference type="Pfam" id="PF00990">
    <property type="entry name" value="GGDEF"/>
    <property type="match status" value="1"/>
</dbReference>
<organism evidence="5 6">
    <name type="scientific">Massilia eurypsychrophila</name>
    <dbReference type="NCBI Taxonomy" id="1485217"/>
    <lineage>
        <taxon>Bacteria</taxon>
        <taxon>Pseudomonadati</taxon>
        <taxon>Pseudomonadota</taxon>
        <taxon>Betaproteobacteria</taxon>
        <taxon>Burkholderiales</taxon>
        <taxon>Oxalobacteraceae</taxon>
        <taxon>Telluria group</taxon>
        <taxon>Massilia</taxon>
    </lineage>
</organism>
<keyword evidence="3" id="KW-1133">Transmembrane helix</keyword>
<dbReference type="InterPro" id="IPR050469">
    <property type="entry name" value="Diguanylate_Cyclase"/>
</dbReference>
<feature type="transmembrane region" description="Helical" evidence="3">
    <location>
        <begin position="20"/>
        <end position="41"/>
    </location>
</feature>
<accession>A0A2G8TCV2</accession>
<keyword evidence="6" id="KW-1185">Reference proteome</keyword>
<evidence type="ECO:0000313" key="5">
    <source>
        <dbReference type="EMBL" id="PIL43814.1"/>
    </source>
</evidence>
<dbReference type="Gene3D" id="3.30.450.20">
    <property type="entry name" value="PAS domain"/>
    <property type="match status" value="2"/>
</dbReference>
<dbReference type="Gene3D" id="3.30.70.270">
    <property type="match status" value="1"/>
</dbReference>
<comment type="catalytic activity">
    <reaction evidence="2">
        <text>2 GTP = 3',3'-c-di-GMP + 2 diphosphate</text>
        <dbReference type="Rhea" id="RHEA:24898"/>
        <dbReference type="ChEBI" id="CHEBI:33019"/>
        <dbReference type="ChEBI" id="CHEBI:37565"/>
        <dbReference type="ChEBI" id="CHEBI:58805"/>
        <dbReference type="EC" id="2.7.7.65"/>
    </reaction>
</comment>
<evidence type="ECO:0000256" key="1">
    <source>
        <dbReference type="ARBA" id="ARBA00012528"/>
    </source>
</evidence>
<dbReference type="AlphaFoldDB" id="A0A2G8TCV2"/>
<dbReference type="EC" id="2.7.7.65" evidence="1"/>
<dbReference type="InterPro" id="IPR029787">
    <property type="entry name" value="Nucleotide_cyclase"/>
</dbReference>
<evidence type="ECO:0000259" key="4">
    <source>
        <dbReference type="PROSITE" id="PS50887"/>
    </source>
</evidence>
<gene>
    <name evidence="5" type="ORF">CR105_17460</name>
</gene>
<dbReference type="NCBIfam" id="TIGR00254">
    <property type="entry name" value="GGDEF"/>
    <property type="match status" value="1"/>
</dbReference>
<dbReference type="InterPro" id="IPR043128">
    <property type="entry name" value="Rev_trsase/Diguanyl_cyclase"/>
</dbReference>
<evidence type="ECO:0000256" key="2">
    <source>
        <dbReference type="ARBA" id="ARBA00034247"/>
    </source>
</evidence>
<sequence length="522" mass="57452">MPPRRLPAREAPPLPRLRSVTGLAMVFLALVCLSLLAVQGWSSYSARQNYLDEANRSTVNMARALADHAEASINLVDTMLLGMVERVQNHALVNDPQRLHTLLMNTVSRTPSLQGLFIYGADGRWLFNSLPATPPHANNADRAYFEYHRTHVDNKTHVGIPVRSRSSGVWVVPVSRRLELPDGSFAGVVLATIKVEYFKTYYESFAIGERGTIFLASDNGRFLVRRPFKEQDIGADLSRGPVFRLWRETGAPTGSATMRANIDQVERLYTYRRLPNYPLVIAVALAKDEVLARWRTSAMAALAGTLCLIVLLLFLGVRMIGQLIERDRLQRQLRAATTALEATNASLQLLAMSDGLTGLANRRHFDDRLQAEFKRAVRDQSPLALVILDVDYFKRYNDRHGHVAGDACLRAVAAAVLSGQQRPGDIAARFGGEEFTILLPGTDLAGAMLVAEKVRAAIAAQAMAHDASPFRVVSVSAGVHACIPQRGEYPRTLVEAADRGLYQAKAEGRNRVCAAEPSQHAA</sequence>
<dbReference type="PROSITE" id="PS50887">
    <property type="entry name" value="GGDEF"/>
    <property type="match status" value="1"/>
</dbReference>
<dbReference type="SMART" id="SM00267">
    <property type="entry name" value="GGDEF"/>
    <property type="match status" value="1"/>
</dbReference>
<dbReference type="InterPro" id="IPR054327">
    <property type="entry name" value="His-kinase-like_sensor"/>
</dbReference>
<dbReference type="GO" id="GO:0005886">
    <property type="term" value="C:plasma membrane"/>
    <property type="evidence" value="ECO:0007669"/>
    <property type="project" value="TreeGrafter"/>
</dbReference>
<dbReference type="CDD" id="cd12915">
    <property type="entry name" value="PDC2_DGC_like"/>
    <property type="match status" value="1"/>
</dbReference>
<evidence type="ECO:0000256" key="3">
    <source>
        <dbReference type="SAM" id="Phobius"/>
    </source>
</evidence>
<feature type="domain" description="GGDEF" evidence="4">
    <location>
        <begin position="381"/>
        <end position="517"/>
    </location>
</feature>
<dbReference type="FunFam" id="3.30.70.270:FF:000001">
    <property type="entry name" value="Diguanylate cyclase domain protein"/>
    <property type="match status" value="1"/>
</dbReference>
<dbReference type="OrthoDB" id="9813903at2"/>
<dbReference type="InterPro" id="IPR000160">
    <property type="entry name" value="GGDEF_dom"/>
</dbReference>
<comment type="caution">
    <text evidence="5">The sequence shown here is derived from an EMBL/GenBank/DDBJ whole genome shotgun (WGS) entry which is preliminary data.</text>
</comment>
<reference evidence="5 6" key="1">
    <citation type="submission" date="2017-10" db="EMBL/GenBank/DDBJ databases">
        <title>Massilia psychrophilum sp. nov., a novel purple-pigmented bacterium isolated from Tianshan glacier, Xinjiang Municipality, China.</title>
        <authorList>
            <person name="Wang H."/>
        </authorList>
    </citation>
    <scope>NUCLEOTIDE SEQUENCE [LARGE SCALE GENOMIC DNA]</scope>
    <source>
        <strain evidence="5 6">JCM 30074</strain>
    </source>
</reference>
<dbReference type="PANTHER" id="PTHR45138">
    <property type="entry name" value="REGULATORY COMPONENTS OF SENSORY TRANSDUCTION SYSTEM"/>
    <property type="match status" value="1"/>
</dbReference>
<dbReference type="GO" id="GO:0043709">
    <property type="term" value="P:cell adhesion involved in single-species biofilm formation"/>
    <property type="evidence" value="ECO:0007669"/>
    <property type="project" value="TreeGrafter"/>
</dbReference>
<dbReference type="CDD" id="cd12914">
    <property type="entry name" value="PDC1_DGC_like"/>
    <property type="match status" value="1"/>
</dbReference>
<protein>
    <recommendedName>
        <fullName evidence="1">diguanylate cyclase</fullName>
        <ecNumber evidence="1">2.7.7.65</ecNumber>
    </recommendedName>
</protein>
<dbReference type="EMBL" id="PDOC01000011">
    <property type="protein sequence ID" value="PIL43814.1"/>
    <property type="molecule type" value="Genomic_DNA"/>
</dbReference>
<dbReference type="RefSeq" id="WP_099790481.1">
    <property type="nucleotide sequence ID" value="NZ_JBHLYV010000019.1"/>
</dbReference>